<dbReference type="InterPro" id="IPR003599">
    <property type="entry name" value="Ig_sub"/>
</dbReference>
<evidence type="ECO:0000259" key="4">
    <source>
        <dbReference type="PROSITE" id="PS50835"/>
    </source>
</evidence>
<feature type="domain" description="Ig-like" evidence="4">
    <location>
        <begin position="449"/>
        <end position="540"/>
    </location>
</feature>
<keyword evidence="2" id="KW-0812">Transmembrane</keyword>
<keyword evidence="2" id="KW-0472">Membrane</keyword>
<dbReference type="KEGG" id="nlo:107222055"/>
<keyword evidence="2" id="KW-1133">Transmembrane helix</keyword>
<protein>
    <submittedName>
        <fullName evidence="6">Uncharacterized protein LOC107222055</fullName>
    </submittedName>
</protein>
<feature type="transmembrane region" description="Helical" evidence="2">
    <location>
        <begin position="555"/>
        <end position="578"/>
    </location>
</feature>
<evidence type="ECO:0000256" key="1">
    <source>
        <dbReference type="SAM" id="MobiDB-lite"/>
    </source>
</evidence>
<dbReference type="GeneID" id="107222055"/>
<dbReference type="PROSITE" id="PS50835">
    <property type="entry name" value="IG_LIKE"/>
    <property type="match status" value="2"/>
</dbReference>
<dbReference type="SMART" id="SM00409">
    <property type="entry name" value="IG"/>
    <property type="match status" value="4"/>
</dbReference>
<feature type="region of interest" description="Disordered" evidence="1">
    <location>
        <begin position="589"/>
        <end position="612"/>
    </location>
</feature>
<dbReference type="InterPro" id="IPR007110">
    <property type="entry name" value="Ig-like_dom"/>
</dbReference>
<organism evidence="6">
    <name type="scientific">Neodiprion lecontei</name>
    <name type="common">Redheaded pine sawfly</name>
    <dbReference type="NCBI Taxonomy" id="441921"/>
    <lineage>
        <taxon>Eukaryota</taxon>
        <taxon>Metazoa</taxon>
        <taxon>Ecdysozoa</taxon>
        <taxon>Arthropoda</taxon>
        <taxon>Hexapoda</taxon>
        <taxon>Insecta</taxon>
        <taxon>Pterygota</taxon>
        <taxon>Neoptera</taxon>
        <taxon>Endopterygota</taxon>
        <taxon>Hymenoptera</taxon>
        <taxon>Tenthredinoidea</taxon>
        <taxon>Diprionidae</taxon>
        <taxon>Diprioninae</taxon>
        <taxon>Neodiprion</taxon>
    </lineage>
</organism>
<dbReference type="InParanoid" id="A0A6J0BR35"/>
<dbReference type="InterPro" id="IPR036179">
    <property type="entry name" value="Ig-like_dom_sf"/>
</dbReference>
<keyword evidence="5" id="KW-1185">Reference proteome</keyword>
<feature type="domain" description="Ig-like" evidence="4">
    <location>
        <begin position="346"/>
        <end position="443"/>
    </location>
</feature>
<feature type="signal peptide" evidence="3">
    <location>
        <begin position="1"/>
        <end position="23"/>
    </location>
</feature>
<dbReference type="Proteomes" id="UP000829291">
    <property type="component" value="Chromosome 4"/>
</dbReference>
<reference evidence="6" key="1">
    <citation type="submission" date="2025-08" db="UniProtKB">
        <authorList>
            <consortium name="RefSeq"/>
        </authorList>
    </citation>
    <scope>IDENTIFICATION</scope>
    <source>
        <tissue evidence="6">Thorax and Abdomen</tissue>
    </source>
</reference>
<evidence type="ECO:0000313" key="5">
    <source>
        <dbReference type="Proteomes" id="UP000829291"/>
    </source>
</evidence>
<sequence>MGTHSTIFAVLGAALYLCAITLGEELSNDTAIDASLVASKSINVTWGTYFPNRAVSVFSGNSITLRIVDEYEDLTTCTAKLPSGEEFNVLNATNDNLDDIRSYGQCGVTVRVNSNHTGTWRLDAIIGEEINYFATFSVTVVEYSNTSTESTVLHVERGKSANMTFGPSDATSCRLTNPSGQTLPLELGSCQLEISTVTSVHEGFWTAKYSIAGRMDLIEHVTEVVVYDDSSFNASVTVSEDGSVNLLCRVRASSYSLCQFVKPNGEVLNVLEAIGDDRYLYYGLGTQSLTGISSVQEHDCGITILKPAYLDYGAWRCIVGTDSGLSGAVLTVSTRRRDENVNVRTPHITEDVYVTKGDSFTIKCSVDAELRYCWVRSPNGTAYSVSSTGSSPSVLSYDGMGLSLGECGAVVPASEETDEGDWQCRMGTVDGEEVGTNVNVVVTDTALVPTASVVYLEQTSTQLSCFIPPGYEYSINYCRWIQPNGNGIQQSTNSRYKTGQTITSCELELVMGRKRSHDVGNWTCVAGLDGSSGEVSATIQVHRLTAENNRNDKSYSVSLILTIGMAVTIIAGLVVVTIRSRLLKNKKSDLPPRYQEHSPGLPCSTFPVTNQS</sequence>
<dbReference type="RefSeq" id="XP_015516752.2">
    <property type="nucleotide sequence ID" value="XM_015661266.2"/>
</dbReference>
<evidence type="ECO:0000256" key="3">
    <source>
        <dbReference type="SAM" id="SignalP"/>
    </source>
</evidence>
<dbReference type="SUPFAM" id="SSF48726">
    <property type="entry name" value="Immunoglobulin"/>
    <property type="match status" value="3"/>
</dbReference>
<dbReference type="OrthoDB" id="6380398at2759"/>
<name>A0A6J0BR35_NEOLC</name>
<keyword evidence="3" id="KW-0732">Signal</keyword>
<evidence type="ECO:0000256" key="2">
    <source>
        <dbReference type="SAM" id="Phobius"/>
    </source>
</evidence>
<evidence type="ECO:0000313" key="6">
    <source>
        <dbReference type="RefSeq" id="XP_015516752.2"/>
    </source>
</evidence>
<accession>A0A6J0BR35</accession>
<gene>
    <name evidence="6" type="primary">LOC107222055</name>
</gene>
<proteinExistence type="predicted"/>
<feature type="chain" id="PRO_5045350296" evidence="3">
    <location>
        <begin position="24"/>
        <end position="612"/>
    </location>
</feature>